<gene>
    <name evidence="3" type="ORF">SAMN05421630_102309</name>
</gene>
<dbReference type="AlphaFoldDB" id="A0A222VLC8"/>
<evidence type="ECO:0000256" key="1">
    <source>
        <dbReference type="ARBA" id="ARBA00004370"/>
    </source>
</evidence>
<keyword evidence="2" id="KW-0472">Membrane</keyword>
<dbReference type="OrthoDB" id="3472661at2"/>
<dbReference type="KEGG" id="pmad:BAY61_06515"/>
<dbReference type="Proteomes" id="UP000199494">
    <property type="component" value="Unassembled WGS sequence"/>
</dbReference>
<organism evidence="3 4">
    <name type="scientific">Prauserella marina</name>
    <dbReference type="NCBI Taxonomy" id="530584"/>
    <lineage>
        <taxon>Bacteria</taxon>
        <taxon>Bacillati</taxon>
        <taxon>Actinomycetota</taxon>
        <taxon>Actinomycetes</taxon>
        <taxon>Pseudonocardiales</taxon>
        <taxon>Pseudonocardiaceae</taxon>
        <taxon>Prauserella</taxon>
    </lineage>
</organism>
<evidence type="ECO:0000313" key="3">
    <source>
        <dbReference type="EMBL" id="SDC49286.1"/>
    </source>
</evidence>
<dbReference type="GO" id="GO:0016020">
    <property type="term" value="C:membrane"/>
    <property type="evidence" value="ECO:0007669"/>
    <property type="project" value="UniProtKB-SubCell"/>
</dbReference>
<sequence length="169" mass="17791">MADKVTRIAAGVLAAAAVYAGWGGWSWISTKGDDTLSYAQARDEALAQGRARVAEVTTLDYHDIDGGIGRWVAASTGPLRDEFAGTGKETKNTLRDNETVATGKVLEAAISDLDQRAGTATMLVSVEITTAKEGAEPATARNRFTARLQHTDGEWKLSALNQVPLGGAS</sequence>
<comment type="subcellular location">
    <subcellularLocation>
        <location evidence="1">Membrane</location>
    </subcellularLocation>
</comment>
<name>A0A222VLC8_9PSEU</name>
<dbReference type="PANTHER" id="PTHR37042:SF4">
    <property type="entry name" value="OUTER MEMBRANE PROTEIN RV1973"/>
    <property type="match status" value="1"/>
</dbReference>
<evidence type="ECO:0000256" key="2">
    <source>
        <dbReference type="ARBA" id="ARBA00023136"/>
    </source>
</evidence>
<evidence type="ECO:0000313" key="4">
    <source>
        <dbReference type="Proteomes" id="UP000199494"/>
    </source>
</evidence>
<keyword evidence="4" id="KW-1185">Reference proteome</keyword>
<dbReference type="RefSeq" id="WP_091799791.1">
    <property type="nucleotide sequence ID" value="NZ_CP016353.1"/>
</dbReference>
<accession>A0A222VLC8</accession>
<dbReference type="STRING" id="530584.SAMN05421630_102309"/>
<reference evidence="3 4" key="1">
    <citation type="submission" date="2016-10" db="EMBL/GenBank/DDBJ databases">
        <authorList>
            <person name="de Groot N.N."/>
        </authorList>
    </citation>
    <scope>NUCLEOTIDE SEQUENCE [LARGE SCALE GENOMIC DNA]</scope>
    <source>
        <strain evidence="3 4">CGMCC 4.5506</strain>
    </source>
</reference>
<protein>
    <submittedName>
        <fullName evidence="3">Mce-associated membrane protein</fullName>
    </submittedName>
</protein>
<dbReference type="EMBL" id="FMZE01000002">
    <property type="protein sequence ID" value="SDC49286.1"/>
    <property type="molecule type" value="Genomic_DNA"/>
</dbReference>
<dbReference type="PANTHER" id="PTHR37042">
    <property type="entry name" value="OUTER MEMBRANE PROTEIN RV1973"/>
    <property type="match status" value="1"/>
</dbReference>
<proteinExistence type="predicted"/>